<proteinExistence type="predicted"/>
<dbReference type="EMBL" id="LJXT01000043">
    <property type="protein sequence ID" value="KPQ16112.1"/>
    <property type="molecule type" value="Genomic_DNA"/>
</dbReference>
<dbReference type="Proteomes" id="UP000050421">
    <property type="component" value="Unassembled WGS sequence"/>
</dbReference>
<evidence type="ECO:0000313" key="1">
    <source>
        <dbReference type="EMBL" id="KPQ16112.1"/>
    </source>
</evidence>
<gene>
    <name evidence="1" type="ORF">HLUCCX10_08315</name>
</gene>
<dbReference type="AlphaFoldDB" id="A0A0P7XIS5"/>
<name>A0A0P7XIS5_9BACT</name>
<accession>A0A0P7XIS5</accession>
<protein>
    <submittedName>
        <fullName evidence="1">Uncharacterized protein</fullName>
    </submittedName>
</protein>
<sequence>MPLTLKRLSVQAKAQFPLWKIGNRILGTMILFLAFSPFGQNKNLDPNSPLPYSEFADPQLIGPETLCIVFGGVIGNFSAGGDPGDVYTWIATDPSGNEIFNLTGGGAAFETVKIAFNQTGTHRVSLRVRRATQIIYEESQTVVVQKGPELELLPDYLICGNNPVELTAIDPETPNLNEFTFIWRDLGDNIIGNQNTILVSREGFYKVELFQVSSTGAAECLINGSTYAGPSLDFELQLGKSSLCQGESQTLSTDTPLPGDWFLIKPGGSNPEALGSAFEVSLPSSEIEEPGIYTAIFSAIDERYPDCRSERRINFEVREAPDLEATVLEKPDNCVEPNGSFEIAALSDLDSIRVVERDYLNVGLSSGSSFILSNLDPQIYTILAYSNGCKFSTLLNLETKEPPIVDGNTPTIQEPSYQVEPESCGERGVIPGKLRLEFAQGEVNGDFRIMALGTGEVAAGEIQDQSSLELNLSSGTYLVELKVDGCTYPVEQITIDRQPQVSFSNPGTIAICEEFEFTPETSEDLIFTLQDPEGNIFTAGSGESFLLNKSGTYTLLGESNQNNGNCPREVTFEASLNQKINFDLELFEEDCFGNQVYRATVEDLDIAQTSIRWLNEDGEIVGRGELFYPTAVGNYTLAVQPLASGFCEIEPIPFSVDPPVLSVPVELEATKICPDPATAVITLTTDEDEVDRIEWIFFDLNDNREDLPQYSGLYELTVDRAGSYEAVVFNDIGCEIGRNFIEVSVSTLISGPELEDTYAICSKENTLPGINPGSFKEYAWYFEGDLVSTAPIYKPTQVGTYQLEVVTIDGCLFVGEFRTFDACNFSVIMPNAMVLGDSNRDFRVLVSEGVTEAELFIYNRIGELIYHEESKEIPVESPFFNWSGTTIRGEKVSIGTLTVVLILRNPIYGFEEKVIGSLIVIE</sequence>
<comment type="caution">
    <text evidence="1">The sequence shown here is derived from an EMBL/GenBank/DDBJ whole genome shotgun (WGS) entry which is preliminary data.</text>
</comment>
<dbReference type="eggNOG" id="COG3291">
    <property type="taxonomic scope" value="Bacteria"/>
</dbReference>
<dbReference type="PATRIC" id="fig|1305737.6.peg.2309"/>
<reference evidence="1 2" key="1">
    <citation type="submission" date="2015-09" db="EMBL/GenBank/DDBJ databases">
        <title>Identification and resolution of microdiversity through metagenomic sequencing of parallel consortia.</title>
        <authorList>
            <person name="Nelson W.C."/>
            <person name="Romine M.F."/>
            <person name="Lindemann S.R."/>
        </authorList>
    </citation>
    <scope>NUCLEOTIDE SEQUENCE [LARGE SCALE GENOMIC DNA]</scope>
    <source>
        <strain evidence="1">HL-49</strain>
    </source>
</reference>
<dbReference type="STRING" id="1305737.GCA_000526355_02086"/>
<evidence type="ECO:0000313" key="2">
    <source>
        <dbReference type="Proteomes" id="UP000050421"/>
    </source>
</evidence>
<organism evidence="1 2">
    <name type="scientific">Algoriphagus marincola HL-49</name>
    <dbReference type="NCBI Taxonomy" id="1305737"/>
    <lineage>
        <taxon>Bacteria</taxon>
        <taxon>Pseudomonadati</taxon>
        <taxon>Bacteroidota</taxon>
        <taxon>Cytophagia</taxon>
        <taxon>Cytophagales</taxon>
        <taxon>Cyclobacteriaceae</taxon>
        <taxon>Algoriphagus</taxon>
    </lineage>
</organism>